<evidence type="ECO:0000256" key="4">
    <source>
        <dbReference type="ARBA" id="ARBA00022989"/>
    </source>
</evidence>
<dbReference type="AlphaFoldDB" id="G7WNJ3"/>
<dbReference type="STRING" id="1110509.Mhar_0591"/>
<name>G7WNJ3_METH6</name>
<keyword evidence="2" id="KW-1003">Cell membrane</keyword>
<evidence type="ECO:0000256" key="2">
    <source>
        <dbReference type="ARBA" id="ARBA00022475"/>
    </source>
</evidence>
<comment type="subcellular location">
    <subcellularLocation>
        <location evidence="1">Cell membrane</location>
        <topology evidence="1">Multi-pass membrane protein</topology>
    </subcellularLocation>
</comment>
<evidence type="ECO:0000256" key="1">
    <source>
        <dbReference type="ARBA" id="ARBA00004651"/>
    </source>
</evidence>
<dbReference type="InterPro" id="IPR051791">
    <property type="entry name" value="Pra-immunoreactive"/>
</dbReference>
<dbReference type="PANTHER" id="PTHR36115">
    <property type="entry name" value="PROLINE-RICH ANTIGEN HOMOLOG-RELATED"/>
    <property type="match status" value="1"/>
</dbReference>
<dbReference type="Pfam" id="PF06271">
    <property type="entry name" value="RDD"/>
    <property type="match status" value="1"/>
</dbReference>
<evidence type="ECO:0000256" key="3">
    <source>
        <dbReference type="ARBA" id="ARBA00022692"/>
    </source>
</evidence>
<evidence type="ECO:0000256" key="6">
    <source>
        <dbReference type="SAM" id="Phobius"/>
    </source>
</evidence>
<dbReference type="EMBL" id="CP003117">
    <property type="protein sequence ID" value="AET63969.1"/>
    <property type="molecule type" value="Genomic_DNA"/>
</dbReference>
<keyword evidence="4 6" id="KW-1133">Transmembrane helix</keyword>
<evidence type="ECO:0000313" key="9">
    <source>
        <dbReference type="Proteomes" id="UP000005877"/>
    </source>
</evidence>
<gene>
    <name evidence="8" type="ordered locus">Mhar_0591</name>
</gene>
<keyword evidence="5 6" id="KW-0472">Membrane</keyword>
<keyword evidence="3 6" id="KW-0812">Transmembrane</keyword>
<evidence type="ECO:0000259" key="7">
    <source>
        <dbReference type="Pfam" id="PF06271"/>
    </source>
</evidence>
<keyword evidence="9" id="KW-1185">Reference proteome</keyword>
<dbReference type="PATRIC" id="fig|1110509.7.peg.650"/>
<dbReference type="Proteomes" id="UP000005877">
    <property type="component" value="Chromosome"/>
</dbReference>
<sequence length="151" mass="17093">MNEPYDKKEGVVPNLAGIGQRMASYLMDLVVLSIIYIALVFLFDLPAEDWSLAWSGLPSDYPPIYLLMAAIGIGYYTYFFGAGQTPGMRLLEIKLVRADGIEPIGLRRGFLRWVGMEISGVVLFLGYLWILIDRRRQGWHDKIAGTYVVKE</sequence>
<dbReference type="KEGG" id="mhi:Mhar_0591"/>
<dbReference type="RefSeq" id="WP_014586154.1">
    <property type="nucleotide sequence ID" value="NC_017527.1"/>
</dbReference>
<evidence type="ECO:0000256" key="5">
    <source>
        <dbReference type="ARBA" id="ARBA00023136"/>
    </source>
</evidence>
<dbReference type="GO" id="GO:0005886">
    <property type="term" value="C:plasma membrane"/>
    <property type="evidence" value="ECO:0007669"/>
    <property type="project" value="UniProtKB-SubCell"/>
</dbReference>
<dbReference type="InterPro" id="IPR010432">
    <property type="entry name" value="RDD"/>
</dbReference>
<feature type="transmembrane region" description="Helical" evidence="6">
    <location>
        <begin position="25"/>
        <end position="43"/>
    </location>
</feature>
<reference evidence="8 9" key="1">
    <citation type="journal article" date="2012" name="PLoS ONE">
        <title>The genome characteristics and predicted function of methyl-group oxidation pathway in the obligate aceticlastic methanogens, Methanosaeta spp.</title>
        <authorList>
            <person name="Zhu J."/>
            <person name="Zheng H."/>
            <person name="Ai G."/>
            <person name="Zhang G."/>
            <person name="Liu D."/>
            <person name="Liu X."/>
            <person name="Dong X."/>
        </authorList>
    </citation>
    <scope>NUCLEOTIDE SEQUENCE [LARGE SCALE GENOMIC DNA]</scope>
    <source>
        <strain evidence="8 9">6Ac</strain>
    </source>
</reference>
<proteinExistence type="predicted"/>
<dbReference type="HOGENOM" id="CLU_053152_3_2_2"/>
<dbReference type="PANTHER" id="PTHR36115:SF4">
    <property type="entry name" value="MEMBRANE PROTEIN"/>
    <property type="match status" value="1"/>
</dbReference>
<protein>
    <submittedName>
        <fullName evidence="8">RDD domain containing protein</fullName>
    </submittedName>
</protein>
<dbReference type="OrthoDB" id="137883at2157"/>
<evidence type="ECO:0000313" key="8">
    <source>
        <dbReference type="EMBL" id="AET63969.1"/>
    </source>
</evidence>
<accession>G7WNJ3</accession>
<feature type="domain" description="RDD" evidence="7">
    <location>
        <begin position="15"/>
        <end position="145"/>
    </location>
</feature>
<organism evidence="8 9">
    <name type="scientific">Methanothrix harundinacea (strain 6Ac)</name>
    <name type="common">Methanosaeta harundinacea</name>
    <dbReference type="NCBI Taxonomy" id="1110509"/>
    <lineage>
        <taxon>Archaea</taxon>
        <taxon>Methanobacteriati</taxon>
        <taxon>Methanobacteriota</taxon>
        <taxon>Stenosarchaea group</taxon>
        <taxon>Methanomicrobia</taxon>
        <taxon>Methanotrichales</taxon>
        <taxon>Methanotrichaceae</taxon>
        <taxon>Methanothrix</taxon>
    </lineage>
</organism>
<feature type="transmembrane region" description="Helical" evidence="6">
    <location>
        <begin position="110"/>
        <end position="132"/>
    </location>
</feature>
<dbReference type="GeneID" id="25395391"/>
<feature type="transmembrane region" description="Helical" evidence="6">
    <location>
        <begin position="63"/>
        <end position="81"/>
    </location>
</feature>